<dbReference type="EMBL" id="QZAV01000001">
    <property type="protein sequence ID" value="THX44846.1"/>
    <property type="molecule type" value="Genomic_DNA"/>
</dbReference>
<keyword evidence="3" id="KW-0813">Transport</keyword>
<keyword evidence="6" id="KW-0931">ER-Golgi transport</keyword>
<evidence type="ECO:0000256" key="7">
    <source>
        <dbReference type="ARBA" id="ARBA00022927"/>
    </source>
</evidence>
<accession>A0A4S9FBC9</accession>
<evidence type="ECO:0008006" key="15">
    <source>
        <dbReference type="Google" id="ProtNLM"/>
    </source>
</evidence>
<feature type="region of interest" description="Disordered" evidence="11">
    <location>
        <begin position="331"/>
        <end position="352"/>
    </location>
</feature>
<name>A0A4S9FBC9_AURPU</name>
<feature type="transmembrane region" description="Helical" evidence="12">
    <location>
        <begin position="196"/>
        <end position="218"/>
    </location>
</feature>
<comment type="caution">
    <text evidence="13">The sequence shown here is derived from an EMBL/GenBank/DDBJ whole genome shotgun (WGS) entry which is preliminary data.</text>
</comment>
<evidence type="ECO:0000313" key="13">
    <source>
        <dbReference type="EMBL" id="THX44846.1"/>
    </source>
</evidence>
<dbReference type="GO" id="GO:0015031">
    <property type="term" value="P:protein transport"/>
    <property type="evidence" value="ECO:0007669"/>
    <property type="project" value="UniProtKB-KW"/>
</dbReference>
<comment type="similarity">
    <text evidence="2">Belongs to the ERD2 family.</text>
</comment>
<evidence type="ECO:0000256" key="5">
    <source>
        <dbReference type="ARBA" id="ARBA00022824"/>
    </source>
</evidence>
<keyword evidence="7" id="KW-0653">Protein transport</keyword>
<feature type="compositionally biased region" description="Polar residues" evidence="11">
    <location>
        <begin position="341"/>
        <end position="352"/>
    </location>
</feature>
<keyword evidence="9 12" id="KW-0472">Membrane</keyword>
<evidence type="ECO:0000256" key="1">
    <source>
        <dbReference type="ARBA" id="ARBA00004477"/>
    </source>
</evidence>
<sequence length="425" mass="47766">MLLNPFRILGDVSHTVSKCILIWSIHTNQSAEGVSLITQALYCVVFIVRYLDLIVDLPFHTFLSFWNFTLKVFYISTSLYIVFLMTRVYARTREREKAWKIGLWSLLGSIVSAPVVAAIFMGKKPFSAKYWFEIPYTFTLILESLCILPQLLLLRQTSVPTVIDSFYLATLGSYRAFYILNWIVRSATESRHSDIFPVSFTFGVIQTLFYFDFAWVYWTRQRVKLRYGGVVDGEDISRGWLISKVLGQRGNTNHDDDEDDAALAGQEEGIIRPAGASRSNSAWGPRGISVSADDGVHESERTHLADPAAFEDDYEDDAVVVSPAVSEADRASIKARDEATAQDSGNSVTSSHLTATPRTVWTVEMHGVINIGPAVRREFLSVTLSVEGCTDLKNIVHLYSMRVTKFCTRGGLTIFLYLSPSRCKL</sequence>
<gene>
    <name evidence="13" type="ORF">D6D10_00183</name>
</gene>
<dbReference type="Pfam" id="PF00810">
    <property type="entry name" value="ER_lumen_recept"/>
    <property type="match status" value="1"/>
</dbReference>
<feature type="transmembrane region" description="Helical" evidence="12">
    <location>
        <begin position="71"/>
        <end position="89"/>
    </location>
</feature>
<dbReference type="GO" id="GO:0005789">
    <property type="term" value="C:endoplasmic reticulum membrane"/>
    <property type="evidence" value="ECO:0007669"/>
    <property type="project" value="UniProtKB-SubCell"/>
</dbReference>
<evidence type="ECO:0000256" key="11">
    <source>
        <dbReference type="SAM" id="MobiDB-lite"/>
    </source>
</evidence>
<reference evidence="13 14" key="1">
    <citation type="submission" date="2018-10" db="EMBL/GenBank/DDBJ databases">
        <title>Fifty Aureobasidium pullulans genomes reveal a recombining polyextremotolerant generalist.</title>
        <authorList>
            <person name="Gostincar C."/>
            <person name="Turk M."/>
            <person name="Zajc J."/>
            <person name="Gunde-Cimerman N."/>
        </authorList>
    </citation>
    <scope>NUCLEOTIDE SEQUENCE [LARGE SCALE GENOMIC DNA]</scope>
    <source>
        <strain evidence="13 14">EXF-9785</strain>
    </source>
</reference>
<dbReference type="Proteomes" id="UP000308953">
    <property type="component" value="Unassembled WGS sequence"/>
</dbReference>
<dbReference type="GO" id="GO:0016192">
    <property type="term" value="P:vesicle-mediated transport"/>
    <property type="evidence" value="ECO:0007669"/>
    <property type="project" value="UniProtKB-KW"/>
</dbReference>
<dbReference type="AlphaFoldDB" id="A0A4S9FBC9"/>
<dbReference type="PANTHER" id="PTHR10585">
    <property type="entry name" value="ER LUMEN PROTEIN RETAINING RECEPTOR"/>
    <property type="match status" value="1"/>
</dbReference>
<feature type="transmembrane region" description="Helical" evidence="12">
    <location>
        <begin position="134"/>
        <end position="154"/>
    </location>
</feature>
<dbReference type="InterPro" id="IPR000133">
    <property type="entry name" value="ER_ret_rcpt"/>
</dbReference>
<dbReference type="PRINTS" id="PR00660">
    <property type="entry name" value="ERLUMENR"/>
</dbReference>
<evidence type="ECO:0000313" key="14">
    <source>
        <dbReference type="Proteomes" id="UP000308953"/>
    </source>
</evidence>
<evidence type="ECO:0000256" key="3">
    <source>
        <dbReference type="ARBA" id="ARBA00022448"/>
    </source>
</evidence>
<evidence type="ECO:0000256" key="9">
    <source>
        <dbReference type="ARBA" id="ARBA00023136"/>
    </source>
</evidence>
<evidence type="ECO:0000256" key="4">
    <source>
        <dbReference type="ARBA" id="ARBA00022692"/>
    </source>
</evidence>
<evidence type="ECO:0000256" key="12">
    <source>
        <dbReference type="SAM" id="Phobius"/>
    </source>
</evidence>
<organism evidence="13 14">
    <name type="scientific">Aureobasidium pullulans</name>
    <name type="common">Black yeast</name>
    <name type="synonym">Pullularia pullulans</name>
    <dbReference type="NCBI Taxonomy" id="5580"/>
    <lineage>
        <taxon>Eukaryota</taxon>
        <taxon>Fungi</taxon>
        <taxon>Dikarya</taxon>
        <taxon>Ascomycota</taxon>
        <taxon>Pezizomycotina</taxon>
        <taxon>Dothideomycetes</taxon>
        <taxon>Dothideomycetidae</taxon>
        <taxon>Dothideales</taxon>
        <taxon>Saccotheciaceae</taxon>
        <taxon>Aureobasidium</taxon>
    </lineage>
</organism>
<evidence type="ECO:0000256" key="10">
    <source>
        <dbReference type="ARBA" id="ARBA00023170"/>
    </source>
</evidence>
<protein>
    <recommendedName>
        <fullName evidence="15">ER lumen protein retaining receptor</fullName>
    </recommendedName>
</protein>
<keyword evidence="8 12" id="KW-1133">Transmembrane helix</keyword>
<evidence type="ECO:0000256" key="2">
    <source>
        <dbReference type="ARBA" id="ARBA00010120"/>
    </source>
</evidence>
<keyword evidence="10" id="KW-0675">Receptor</keyword>
<feature type="transmembrane region" description="Helical" evidence="12">
    <location>
        <begin position="101"/>
        <end position="122"/>
    </location>
</feature>
<keyword evidence="5" id="KW-0256">Endoplasmic reticulum</keyword>
<dbReference type="GO" id="GO:0006621">
    <property type="term" value="P:protein retention in ER lumen"/>
    <property type="evidence" value="ECO:0007669"/>
    <property type="project" value="InterPro"/>
</dbReference>
<keyword evidence="4 12" id="KW-0812">Transmembrane</keyword>
<evidence type="ECO:0000256" key="6">
    <source>
        <dbReference type="ARBA" id="ARBA00022892"/>
    </source>
</evidence>
<evidence type="ECO:0000256" key="8">
    <source>
        <dbReference type="ARBA" id="ARBA00022989"/>
    </source>
</evidence>
<proteinExistence type="inferred from homology"/>
<dbReference type="GO" id="GO:0046923">
    <property type="term" value="F:ER retention sequence binding"/>
    <property type="evidence" value="ECO:0007669"/>
    <property type="project" value="InterPro"/>
</dbReference>
<comment type="subcellular location">
    <subcellularLocation>
        <location evidence="1">Endoplasmic reticulum membrane</location>
        <topology evidence="1">Multi-pass membrane protein</topology>
    </subcellularLocation>
</comment>
<feature type="transmembrane region" description="Helical" evidence="12">
    <location>
        <begin position="166"/>
        <end position="184"/>
    </location>
</feature>